<dbReference type="AlphaFoldDB" id="A0A4Y2U2C9"/>
<comment type="caution">
    <text evidence="3">The sequence shown here is derived from an EMBL/GenBank/DDBJ whole genome shotgun (WGS) entry which is preliminary data.</text>
</comment>
<sequence length="104" mass="11934">MVHSSVSHWWHTAFDGTFECEPSVEYAGVNVLSTLTPKYGELDEYYLLRHHNLRSRGDSFLLVPLKPGGSDNNWTLPTCVVIYPHNPRYNLPLRRREMDCGSQG</sequence>
<keyword evidence="5" id="KW-1185">Reference proteome</keyword>
<gene>
    <name evidence="3" type="ORF">AVEN_138184_1</name>
    <name evidence="4" type="ORF">AVEN_210675_1</name>
    <name evidence="1" type="ORF">AVEN_214017_1</name>
    <name evidence="2" type="ORF">AVEN_269234_1</name>
</gene>
<accession>A0A4Y2U2C9</accession>
<reference evidence="3 5" key="1">
    <citation type="journal article" date="2019" name="Sci. Rep.">
        <title>Orb-weaving spider Araneus ventricosus genome elucidates the spidroin gene catalogue.</title>
        <authorList>
            <person name="Kono N."/>
            <person name="Nakamura H."/>
            <person name="Ohtoshi R."/>
            <person name="Moran D.A.P."/>
            <person name="Shinohara A."/>
            <person name="Yoshida Y."/>
            <person name="Fujiwara M."/>
            <person name="Mori M."/>
            <person name="Tomita M."/>
            <person name="Arakawa K."/>
        </authorList>
    </citation>
    <scope>NUCLEOTIDE SEQUENCE [LARGE SCALE GENOMIC DNA]</scope>
</reference>
<dbReference type="EMBL" id="BGPR01032551">
    <property type="protein sequence ID" value="GBO06133.1"/>
    <property type="molecule type" value="Genomic_DNA"/>
</dbReference>
<dbReference type="EMBL" id="BGPR01032553">
    <property type="protein sequence ID" value="GBO06134.1"/>
    <property type="molecule type" value="Genomic_DNA"/>
</dbReference>
<evidence type="ECO:0000313" key="4">
    <source>
        <dbReference type="EMBL" id="GBO06137.1"/>
    </source>
</evidence>
<dbReference type="EMBL" id="BGPR01032557">
    <property type="protein sequence ID" value="GBO06137.1"/>
    <property type="molecule type" value="Genomic_DNA"/>
</dbReference>
<evidence type="ECO:0000313" key="3">
    <source>
        <dbReference type="EMBL" id="GBO06134.1"/>
    </source>
</evidence>
<proteinExistence type="predicted"/>
<organism evidence="3 5">
    <name type="scientific">Araneus ventricosus</name>
    <name type="common">Orbweaver spider</name>
    <name type="synonym">Epeira ventricosa</name>
    <dbReference type="NCBI Taxonomy" id="182803"/>
    <lineage>
        <taxon>Eukaryota</taxon>
        <taxon>Metazoa</taxon>
        <taxon>Ecdysozoa</taxon>
        <taxon>Arthropoda</taxon>
        <taxon>Chelicerata</taxon>
        <taxon>Arachnida</taxon>
        <taxon>Araneae</taxon>
        <taxon>Araneomorphae</taxon>
        <taxon>Entelegynae</taxon>
        <taxon>Araneoidea</taxon>
        <taxon>Araneidae</taxon>
        <taxon>Araneus</taxon>
    </lineage>
</organism>
<evidence type="ECO:0000313" key="1">
    <source>
        <dbReference type="EMBL" id="GBO06113.1"/>
    </source>
</evidence>
<name>A0A4Y2U2C9_ARAVE</name>
<evidence type="ECO:0000313" key="2">
    <source>
        <dbReference type="EMBL" id="GBO06133.1"/>
    </source>
</evidence>
<evidence type="ECO:0000313" key="5">
    <source>
        <dbReference type="Proteomes" id="UP000499080"/>
    </source>
</evidence>
<dbReference type="Proteomes" id="UP000499080">
    <property type="component" value="Unassembled WGS sequence"/>
</dbReference>
<dbReference type="EMBL" id="BGPR01032537">
    <property type="protein sequence ID" value="GBO06113.1"/>
    <property type="molecule type" value="Genomic_DNA"/>
</dbReference>
<protein>
    <submittedName>
        <fullName evidence="3">Uncharacterized protein</fullName>
    </submittedName>
</protein>